<dbReference type="PRINTS" id="PR00364">
    <property type="entry name" value="DISEASERSIST"/>
</dbReference>
<evidence type="ECO:0000256" key="7">
    <source>
        <dbReference type="ARBA" id="ARBA00022737"/>
    </source>
</evidence>
<feature type="domain" description="Disease resistance protein winged helix" evidence="12">
    <location>
        <begin position="723"/>
        <end position="792"/>
    </location>
</feature>
<comment type="subcellular location">
    <subcellularLocation>
        <location evidence="2">Cytoplasm</location>
    </subcellularLocation>
</comment>
<evidence type="ECO:0000256" key="1">
    <source>
        <dbReference type="ARBA" id="ARBA00002074"/>
    </source>
</evidence>
<dbReference type="GO" id="GO:0051607">
    <property type="term" value="P:defense response to virus"/>
    <property type="evidence" value="ECO:0007669"/>
    <property type="project" value="UniProtKB-ARBA"/>
</dbReference>
<name>A0AAV3PPW1_LITER</name>
<evidence type="ECO:0000313" key="14">
    <source>
        <dbReference type="EMBL" id="GAA0153799.1"/>
    </source>
</evidence>
<organism evidence="14 15">
    <name type="scientific">Lithospermum erythrorhizon</name>
    <name type="common">Purple gromwell</name>
    <name type="synonym">Lithospermum officinale var. erythrorhizon</name>
    <dbReference type="NCBI Taxonomy" id="34254"/>
    <lineage>
        <taxon>Eukaryota</taxon>
        <taxon>Viridiplantae</taxon>
        <taxon>Streptophyta</taxon>
        <taxon>Embryophyta</taxon>
        <taxon>Tracheophyta</taxon>
        <taxon>Spermatophyta</taxon>
        <taxon>Magnoliopsida</taxon>
        <taxon>eudicotyledons</taxon>
        <taxon>Gunneridae</taxon>
        <taxon>Pentapetalae</taxon>
        <taxon>asterids</taxon>
        <taxon>lamiids</taxon>
        <taxon>Boraginales</taxon>
        <taxon>Boraginaceae</taxon>
        <taxon>Boraginoideae</taxon>
        <taxon>Lithospermeae</taxon>
        <taxon>Lithospermum</taxon>
    </lineage>
</organism>
<dbReference type="CDD" id="cd02019">
    <property type="entry name" value="NK"/>
    <property type="match status" value="1"/>
</dbReference>
<gene>
    <name evidence="14" type="ORF">LIER_11955</name>
</gene>
<evidence type="ECO:0000256" key="10">
    <source>
        <dbReference type="ARBA" id="ARBA00022840"/>
    </source>
</evidence>
<dbReference type="InterPro" id="IPR002182">
    <property type="entry name" value="NB-ARC"/>
</dbReference>
<dbReference type="InterPro" id="IPR036388">
    <property type="entry name" value="WH-like_DNA-bd_sf"/>
</dbReference>
<dbReference type="InterPro" id="IPR032675">
    <property type="entry name" value="LRR_dom_sf"/>
</dbReference>
<comment type="function">
    <text evidence="1">Confers resistance to late blight (Phytophthora infestans) races carrying the avirulence gene Avr1. Resistance proteins guard the plant against pathogens that contain an appropriate avirulence protein via an indirect interaction with this avirulence protein. That triggers a defense system including the hypersensitive response, which restricts the pathogen growth.</text>
</comment>
<dbReference type="PANTHER" id="PTHR23155">
    <property type="entry name" value="DISEASE RESISTANCE PROTEIN RP"/>
    <property type="match status" value="1"/>
</dbReference>
<dbReference type="EMBL" id="BAABME010002256">
    <property type="protein sequence ID" value="GAA0153799.1"/>
    <property type="molecule type" value="Genomic_DNA"/>
</dbReference>
<keyword evidence="9" id="KW-0611">Plant defense</keyword>
<evidence type="ECO:0000256" key="5">
    <source>
        <dbReference type="ARBA" id="ARBA00022614"/>
    </source>
</evidence>
<dbReference type="GO" id="GO:0005524">
    <property type="term" value="F:ATP binding"/>
    <property type="evidence" value="ECO:0007669"/>
    <property type="project" value="UniProtKB-KW"/>
</dbReference>
<keyword evidence="4" id="KW-0963">Cytoplasm</keyword>
<evidence type="ECO:0000259" key="11">
    <source>
        <dbReference type="Pfam" id="PF00931"/>
    </source>
</evidence>
<dbReference type="FunFam" id="3.40.50.300:FF:001091">
    <property type="entry name" value="Probable disease resistance protein At1g61300"/>
    <property type="match status" value="1"/>
</dbReference>
<keyword evidence="15" id="KW-1185">Reference proteome</keyword>
<evidence type="ECO:0000256" key="9">
    <source>
        <dbReference type="ARBA" id="ARBA00022821"/>
    </source>
</evidence>
<dbReference type="GO" id="GO:0098542">
    <property type="term" value="P:defense response to other organism"/>
    <property type="evidence" value="ECO:0007669"/>
    <property type="project" value="TreeGrafter"/>
</dbReference>
<dbReference type="FunFam" id="1.10.10.10:FF:000322">
    <property type="entry name" value="Probable disease resistance protein At1g63360"/>
    <property type="match status" value="1"/>
</dbReference>
<dbReference type="Gene3D" id="1.20.5.4130">
    <property type="match status" value="1"/>
</dbReference>
<reference evidence="14 15" key="1">
    <citation type="submission" date="2024-01" db="EMBL/GenBank/DDBJ databases">
        <title>The complete chloroplast genome sequence of Lithospermum erythrorhizon: insights into the phylogenetic relationship among Boraginaceae species and the maternal lineages of purple gromwells.</title>
        <authorList>
            <person name="Okada T."/>
            <person name="Watanabe K."/>
        </authorList>
    </citation>
    <scope>NUCLEOTIDE SEQUENCE [LARGE SCALE GENOMIC DNA]</scope>
</reference>
<comment type="caution">
    <text evidence="14">The sequence shown here is derived from an EMBL/GenBank/DDBJ whole genome shotgun (WGS) entry which is preliminary data.</text>
</comment>
<dbReference type="GO" id="GO:0043531">
    <property type="term" value="F:ADP binding"/>
    <property type="evidence" value="ECO:0007669"/>
    <property type="project" value="InterPro"/>
</dbReference>
<feature type="domain" description="Disease resistance R13L4/SHOC-2-like LRR" evidence="13">
    <location>
        <begin position="860"/>
        <end position="1156"/>
    </location>
</feature>
<dbReference type="Pfam" id="PF00931">
    <property type="entry name" value="NB-ARC"/>
    <property type="match status" value="2"/>
</dbReference>
<evidence type="ECO:0000256" key="6">
    <source>
        <dbReference type="ARBA" id="ARBA00022667"/>
    </source>
</evidence>
<protein>
    <submittedName>
        <fullName evidence="14">Antimicrobial response protein</fullName>
    </submittedName>
</protein>
<proteinExistence type="inferred from homology"/>
<evidence type="ECO:0000259" key="13">
    <source>
        <dbReference type="Pfam" id="PF23598"/>
    </source>
</evidence>
<comment type="similarity">
    <text evidence="3">Belongs to the disease resistance NB-LRR family.</text>
</comment>
<keyword evidence="6" id="KW-0381">Hypersensitive response</keyword>
<dbReference type="SUPFAM" id="SSF52058">
    <property type="entry name" value="L domain-like"/>
    <property type="match status" value="1"/>
</dbReference>
<dbReference type="Pfam" id="PF23598">
    <property type="entry name" value="LRR_14"/>
    <property type="match status" value="1"/>
</dbReference>
<dbReference type="InterPro" id="IPR042197">
    <property type="entry name" value="Apaf_helical"/>
</dbReference>
<evidence type="ECO:0000256" key="4">
    <source>
        <dbReference type="ARBA" id="ARBA00022490"/>
    </source>
</evidence>
<dbReference type="Gene3D" id="3.40.50.300">
    <property type="entry name" value="P-loop containing nucleotide triphosphate hydrolases"/>
    <property type="match status" value="2"/>
</dbReference>
<dbReference type="InterPro" id="IPR027417">
    <property type="entry name" value="P-loop_NTPase"/>
</dbReference>
<evidence type="ECO:0000256" key="2">
    <source>
        <dbReference type="ARBA" id="ARBA00004496"/>
    </source>
</evidence>
<keyword evidence="8" id="KW-0547">Nucleotide-binding</keyword>
<evidence type="ECO:0000259" key="12">
    <source>
        <dbReference type="Pfam" id="PF23559"/>
    </source>
</evidence>
<keyword evidence="10" id="KW-0067">ATP-binding</keyword>
<dbReference type="Gene3D" id="1.10.8.430">
    <property type="entry name" value="Helical domain of apoptotic protease-activating factors"/>
    <property type="match status" value="1"/>
</dbReference>
<accession>A0AAV3PPW1</accession>
<dbReference type="InterPro" id="IPR058922">
    <property type="entry name" value="WHD_DRP"/>
</dbReference>
<dbReference type="InterPro" id="IPR044974">
    <property type="entry name" value="Disease_R_plants"/>
</dbReference>
<dbReference type="Proteomes" id="UP001454036">
    <property type="component" value="Unassembled WGS sequence"/>
</dbReference>
<dbReference type="SUPFAM" id="SSF52540">
    <property type="entry name" value="P-loop containing nucleoside triphosphate hydrolases"/>
    <property type="match status" value="2"/>
</dbReference>
<dbReference type="PANTHER" id="PTHR23155:SF1152">
    <property type="entry name" value="AAA+ ATPASE DOMAIN-CONTAINING PROTEIN"/>
    <property type="match status" value="1"/>
</dbReference>
<dbReference type="AlphaFoldDB" id="A0AAV3PPW1"/>
<evidence type="ECO:0000256" key="8">
    <source>
        <dbReference type="ARBA" id="ARBA00022741"/>
    </source>
</evidence>
<dbReference type="Gene3D" id="1.10.10.10">
    <property type="entry name" value="Winged helix-like DNA-binding domain superfamily/Winged helix DNA-binding domain"/>
    <property type="match status" value="1"/>
</dbReference>
<dbReference type="Gene3D" id="3.80.10.10">
    <property type="entry name" value="Ribonuclease Inhibitor"/>
    <property type="match status" value="1"/>
</dbReference>
<keyword evidence="5" id="KW-0433">Leucine-rich repeat</keyword>
<evidence type="ECO:0000256" key="3">
    <source>
        <dbReference type="ARBA" id="ARBA00008894"/>
    </source>
</evidence>
<feature type="domain" description="NB-ARC" evidence="11">
    <location>
        <begin position="173"/>
        <end position="345"/>
    </location>
</feature>
<dbReference type="InterPro" id="IPR055414">
    <property type="entry name" value="LRR_R13L4/SHOC2-like"/>
</dbReference>
<sequence length="1192" mass="136158">MACLALTSLKESIEPLVNSSTNHFSYDSSVVLYSLDAKVIDSLQIVKCLSKRSDSAEQFKLVEEKVRIAACEAEYSSQQFTQHDNLSLKILLSKVDDIEFLITDLLKNLGPKFFNLEEQLSYVVSSSPSNSYEIHHEFVVNYIKYRSSYLKKLRRMLCMLARIASPIRVEKNELVDFLISNVNSDLLLLGINIDGSGSGMEHRNLARYIYTDTRMKNSFPIHAWVTVFFSDQTKDLLKCLLHSVMEDFSFNETYQPRLGEMSSQQLYECLYSHLEGQRYFIVIDSLEDPPCDSISYPFPDKKNGSRIIFTNNVGMAFGITSKINLVLSSLEEGQLHKMFHNLVFGGRRCPGELKTMVWYILNSCQGSPFAVFMIAKYLSTINQTTDNWLIVRESIQNRAYMFSNLVHGIISALLKASEDNNSIHAEERSVFTQKCEAKNKHPERFKHLSASSEVAKANDYEHVGLEECLDQLVPELLRSSSSPQLEKVAIAGMAGIGKTTLAKRIFDDTSISDHFHIRAWIRISQFYRKRSLLIQLLQDITQLTDSEILNESDAHLEEKLYKCLKGQRYLIIMDDVWSIEAWSELKRTFPDDKMGSRILLTSRESNLIESLGCKIIHRMSLLSEKNSWGLLQKKVFGQEICPQGLAAIGKQIAERCEGLPLAIVVVAGVLSKIGKTVDNWKVVAVSVSSHVMGSENATRAIFSLSYEHLPDCLKSCFLYMGAFPGGYEIEVRKLIRLWIAEGFISNAYPKSLEDIAEEYLDDLIGRSLLLSGRRRSNGKVKTCRLHDLVLEFCVQEARKDKFLDVIKDFRLLDSQAANDGQHRFSFHCHTFDDVHLTASKSHACSALFFLVSSHLVPDILLPYFDFKLLRVLHLISWRFDNFPTKQVERLLLRYLALTASFELPGQLFRLQKLQTLIINGPWLWSYKIPILPPEIWRSTSLRHLQLRVANHLVTPEKSTEAKYLDSLQTLTKITLGSCTHETFSSIPYVLELGVCETHEDLPVVGLWDSFFQNLVLLKHIQTLKISCFGHGRPLPLRSLDAFPKGLKKLTLRHSNLPWEAITLIGDLPNLEVLKLRNNAFKGPEWETREGGFQKLKYLLIEETDLRHWELESHHFPHLEQLVLKCCEVLEEIPTEIGDIPTLAHIKLDNCCSSVERSAKDIREEQSEYGHDIKIKIRTQQTLSSTSLKEMDE</sequence>
<keyword evidence="7" id="KW-0677">Repeat</keyword>
<evidence type="ECO:0000313" key="15">
    <source>
        <dbReference type="Proteomes" id="UP001454036"/>
    </source>
</evidence>
<dbReference type="Pfam" id="PF23559">
    <property type="entry name" value="WHD_DRP"/>
    <property type="match status" value="1"/>
</dbReference>
<feature type="domain" description="NB-ARC" evidence="11">
    <location>
        <begin position="467"/>
        <end position="639"/>
    </location>
</feature>